<dbReference type="InterPro" id="IPR003778">
    <property type="entry name" value="CT_A_B"/>
</dbReference>
<keyword evidence="1" id="KW-0547">Nucleotide-binding</keyword>
<dbReference type="Gene3D" id="2.40.100.10">
    <property type="entry name" value="Cyclophilin-like"/>
    <property type="match status" value="1"/>
</dbReference>
<keyword evidence="7" id="KW-1185">Reference proteome</keyword>
<evidence type="ECO:0000256" key="3">
    <source>
        <dbReference type="ARBA" id="ARBA00022840"/>
    </source>
</evidence>
<name>A0ABT3ZKN9_9BURK</name>
<dbReference type="PANTHER" id="PTHR43309">
    <property type="entry name" value="5-OXOPROLINASE SUBUNIT C"/>
    <property type="match status" value="1"/>
</dbReference>
<dbReference type="RefSeq" id="WP_267846828.1">
    <property type="nucleotide sequence ID" value="NZ_JAPMXC010000001.1"/>
</dbReference>
<feature type="domain" description="Carboxyltransferase" evidence="5">
    <location>
        <begin position="33"/>
        <end position="325"/>
    </location>
</feature>
<dbReference type="PANTHER" id="PTHR43309:SF5">
    <property type="entry name" value="5-OXOPROLINASE SUBUNIT C"/>
    <property type="match status" value="1"/>
</dbReference>
<dbReference type="InterPro" id="IPR029000">
    <property type="entry name" value="Cyclophilin-like_dom_sf"/>
</dbReference>
<comment type="caution">
    <text evidence="6">The sequence shown here is derived from an EMBL/GenBank/DDBJ whole genome shotgun (WGS) entry which is preliminary data.</text>
</comment>
<keyword evidence="2" id="KW-0378">Hydrolase</keyword>
<evidence type="ECO:0000259" key="5">
    <source>
        <dbReference type="SMART" id="SM00797"/>
    </source>
</evidence>
<protein>
    <submittedName>
        <fullName evidence="6">Biotin-dependent carboxyltransferase family protein</fullName>
    </submittedName>
</protein>
<evidence type="ECO:0000256" key="2">
    <source>
        <dbReference type="ARBA" id="ARBA00022801"/>
    </source>
</evidence>
<evidence type="ECO:0000313" key="7">
    <source>
        <dbReference type="Proteomes" id="UP001082899"/>
    </source>
</evidence>
<feature type="region of interest" description="Disordered" evidence="4">
    <location>
        <begin position="1"/>
        <end position="24"/>
    </location>
</feature>
<dbReference type="Proteomes" id="UP001082899">
    <property type="component" value="Unassembled WGS sequence"/>
</dbReference>
<dbReference type="SMART" id="SM00797">
    <property type="entry name" value="AHS2"/>
    <property type="match status" value="1"/>
</dbReference>
<evidence type="ECO:0000256" key="4">
    <source>
        <dbReference type="SAM" id="MobiDB-lite"/>
    </source>
</evidence>
<evidence type="ECO:0000313" key="6">
    <source>
        <dbReference type="EMBL" id="MCY0387101.1"/>
    </source>
</evidence>
<reference evidence="6" key="1">
    <citation type="submission" date="2022-11" db="EMBL/GenBank/DDBJ databases">
        <title>Robbsia betulipollinis sp. nov., isolated from pollen of birch (Betula pendula).</title>
        <authorList>
            <person name="Shi H."/>
            <person name="Ambika Manirajan B."/>
            <person name="Ratering S."/>
            <person name="Geissler-Plaum R."/>
            <person name="Schnell S."/>
        </authorList>
    </citation>
    <scope>NUCLEOTIDE SEQUENCE</scope>
    <source>
        <strain evidence="6">Bb-Pol-6</strain>
    </source>
</reference>
<gene>
    <name evidence="6" type="ORF">OVY01_07620</name>
</gene>
<dbReference type="InterPro" id="IPR052708">
    <property type="entry name" value="PxpC"/>
</dbReference>
<accession>A0ABT3ZKN9</accession>
<keyword evidence="3" id="KW-0067">ATP-binding</keyword>
<sequence length="352" mass="37193">MTAGGDAPSGAMHVEKPGMLSTLQDRGRYGHQRLGVPVNGAMDEWSHRIANLLVGNDPDAATLESTLIGPKVRFDRDVLLALTGADMQACIDDVPVPRQRALLVRRGATLRMGACLKGARAYLAVRGGFAGDRVLDSRSTFLRGGFGGVAGRALQAGDRVALGAADSGYPILHAALLRGAAPFVAGPALYVAPHPALLSALRFTRGPQWSHFTPAAQAHFTRDSYRIHARSDRMGYRFEGPELHLRAALEMISEPVDFGTVQIPPDGQPIVLMADRQGAGGYPKIAHVISSDLPALAQAVPGTRVGFDEVSHAEAERVHLEQEDALAALRAAVRMTLHALPAATTPAAPATG</sequence>
<evidence type="ECO:0000256" key="1">
    <source>
        <dbReference type="ARBA" id="ARBA00022741"/>
    </source>
</evidence>
<dbReference type="NCBIfam" id="TIGR00724">
    <property type="entry name" value="urea_amlyse_rel"/>
    <property type="match status" value="1"/>
</dbReference>
<organism evidence="6 7">
    <name type="scientific">Robbsia betulipollinis</name>
    <dbReference type="NCBI Taxonomy" id="2981849"/>
    <lineage>
        <taxon>Bacteria</taxon>
        <taxon>Pseudomonadati</taxon>
        <taxon>Pseudomonadota</taxon>
        <taxon>Betaproteobacteria</taxon>
        <taxon>Burkholderiales</taxon>
        <taxon>Burkholderiaceae</taxon>
        <taxon>Robbsia</taxon>
    </lineage>
</organism>
<dbReference type="Pfam" id="PF02626">
    <property type="entry name" value="CT_A_B"/>
    <property type="match status" value="1"/>
</dbReference>
<dbReference type="EMBL" id="JAPMXC010000001">
    <property type="protein sequence ID" value="MCY0387101.1"/>
    <property type="molecule type" value="Genomic_DNA"/>
</dbReference>
<dbReference type="SUPFAM" id="SSF50891">
    <property type="entry name" value="Cyclophilin-like"/>
    <property type="match status" value="1"/>
</dbReference>
<proteinExistence type="predicted"/>